<organism evidence="4 5">
    <name type="scientific">Paenibacillus endophyticus</name>
    <dbReference type="NCBI Taxonomy" id="1294268"/>
    <lineage>
        <taxon>Bacteria</taxon>
        <taxon>Bacillati</taxon>
        <taxon>Bacillota</taxon>
        <taxon>Bacilli</taxon>
        <taxon>Bacillales</taxon>
        <taxon>Paenibacillaceae</taxon>
        <taxon>Paenibacillus</taxon>
    </lineage>
</organism>
<accession>A0A7W5C2D1</accession>
<sequence length="613" mass="65241">MIEQILNPIIKPIKRKIIAPLKRAKTLPKRALAVIRRWLVTAIFGPLRSLNNYLRVGSYFIAKKLIALILIITLFIVYFGFISPPAFINKWFGRTPQLEASAAADKGFTGPASIMDADGNLLFKGQLENGQYTGNGKLFFPDGKLRYQGDFAKGMMEGAGELYTAEGILLYRGAFAADQYSGAGTLFYPDGQPKYEGLFLAGAYEGAGTAFAADGSMIYSGAFLKGVFSGDGKLYSGKDKLLYEGQFNNGIYEGAGKQFDGNGVLLYEGNFLAGKLSGPAKEYFPSGFVKYDGAFLLGSYHGAGSLFNETGSTVYVGSFANGVQNGSGQAFNAAGGVVYDGKFVNGKYEGVGTLFDADGAPLYKGFFRQGNLYAEGFISLSLVKLQETLGAPDAPVLPLEEEPLEDGTVIEGTLPDDASDANGSVISPLPSAAPTATDQGAIQPSATPTATDQGAIQPSATPEASAVPSSSPTPNNEVQTLSASNESVTIADIATMTDAPASDSVPPIEGEIGEEVILPQTLTFSAMQLSFVLEVDVDNPEAFYVQRLTTWNPVIMEQTYSRLLAAKTVSAKEQLENGRTNLIFKSGTTLLTFLMNKNKPVRLEMSSILTGSE</sequence>
<dbReference type="SMART" id="SM00698">
    <property type="entry name" value="MORN"/>
    <property type="match status" value="8"/>
</dbReference>
<keyword evidence="5" id="KW-1185">Reference proteome</keyword>
<evidence type="ECO:0000313" key="4">
    <source>
        <dbReference type="EMBL" id="MBB3149971.1"/>
    </source>
</evidence>
<dbReference type="InterPro" id="IPR003409">
    <property type="entry name" value="MORN"/>
</dbReference>
<dbReference type="Proteomes" id="UP000518605">
    <property type="component" value="Unassembled WGS sequence"/>
</dbReference>
<dbReference type="PANTHER" id="PTHR23084:SF263">
    <property type="entry name" value="MORN REPEAT-CONTAINING PROTEIN 1"/>
    <property type="match status" value="1"/>
</dbReference>
<reference evidence="4 5" key="1">
    <citation type="submission" date="2020-08" db="EMBL/GenBank/DDBJ databases">
        <title>Genomic Encyclopedia of Type Strains, Phase III (KMG-III): the genomes of soil and plant-associated and newly described type strains.</title>
        <authorList>
            <person name="Whitman W."/>
        </authorList>
    </citation>
    <scope>NUCLEOTIDE SEQUENCE [LARGE SCALE GENOMIC DNA]</scope>
    <source>
        <strain evidence="4 5">CECT 8234</strain>
    </source>
</reference>
<keyword evidence="3" id="KW-0472">Membrane</keyword>
<protein>
    <submittedName>
        <fullName evidence="4">Antitoxin component YwqK of YwqJK toxin-antitoxin module</fullName>
    </submittedName>
</protein>
<name>A0A7W5C2D1_9BACL</name>
<dbReference type="Gene3D" id="2.20.110.10">
    <property type="entry name" value="Histone H3 K4-specific methyltransferase SET7/9 N-terminal domain"/>
    <property type="match status" value="3"/>
</dbReference>
<evidence type="ECO:0000313" key="5">
    <source>
        <dbReference type="Proteomes" id="UP000518605"/>
    </source>
</evidence>
<comment type="caution">
    <text evidence="4">The sequence shown here is derived from an EMBL/GenBank/DDBJ whole genome shotgun (WGS) entry which is preliminary data.</text>
</comment>
<keyword evidence="1" id="KW-0677">Repeat</keyword>
<evidence type="ECO:0000256" key="2">
    <source>
        <dbReference type="SAM" id="MobiDB-lite"/>
    </source>
</evidence>
<dbReference type="EMBL" id="JACHXW010000001">
    <property type="protein sequence ID" value="MBB3149971.1"/>
    <property type="molecule type" value="Genomic_DNA"/>
</dbReference>
<dbReference type="Pfam" id="PF02493">
    <property type="entry name" value="MORN"/>
    <property type="match status" value="7"/>
</dbReference>
<dbReference type="PANTHER" id="PTHR23084">
    <property type="entry name" value="PHOSPHATIDYLINOSITOL-4-PHOSPHATE 5-KINASE RELATED"/>
    <property type="match status" value="1"/>
</dbReference>
<keyword evidence="3" id="KW-0812">Transmembrane</keyword>
<gene>
    <name evidence="4" type="ORF">FHS16_000003</name>
</gene>
<feature type="region of interest" description="Disordered" evidence="2">
    <location>
        <begin position="409"/>
        <end position="483"/>
    </location>
</feature>
<keyword evidence="3" id="KW-1133">Transmembrane helix</keyword>
<feature type="compositionally biased region" description="Polar residues" evidence="2">
    <location>
        <begin position="434"/>
        <end position="483"/>
    </location>
</feature>
<dbReference type="AlphaFoldDB" id="A0A7W5C2D1"/>
<dbReference type="RefSeq" id="WP_183557128.1">
    <property type="nucleotide sequence ID" value="NZ_CBCSLB010000001.1"/>
</dbReference>
<evidence type="ECO:0000256" key="1">
    <source>
        <dbReference type="ARBA" id="ARBA00022737"/>
    </source>
</evidence>
<proteinExistence type="predicted"/>
<evidence type="ECO:0000256" key="3">
    <source>
        <dbReference type="SAM" id="Phobius"/>
    </source>
</evidence>
<dbReference type="SUPFAM" id="SSF82185">
    <property type="entry name" value="Histone H3 K4-specific methyltransferase SET7/9 N-terminal domain"/>
    <property type="match status" value="2"/>
</dbReference>
<feature type="transmembrane region" description="Helical" evidence="3">
    <location>
        <begin position="65"/>
        <end position="87"/>
    </location>
</feature>